<accession>A0A0B0EJK9</accession>
<evidence type="ECO:0000313" key="2">
    <source>
        <dbReference type="Proteomes" id="UP000030652"/>
    </source>
</evidence>
<protein>
    <submittedName>
        <fullName evidence="1">Uncharacterized protein</fullName>
    </submittedName>
</protein>
<dbReference type="EMBL" id="JRYO01000213">
    <property type="protein sequence ID" value="KHE91303.1"/>
    <property type="molecule type" value="Genomic_DNA"/>
</dbReference>
<reference evidence="1 2" key="1">
    <citation type="submission" date="2014-10" db="EMBL/GenBank/DDBJ databases">
        <title>Draft genome of anammox bacterium scalindua brodae, obtained using differential coverage binning of sequence data from two enrichment reactors.</title>
        <authorList>
            <person name="Speth D.R."/>
            <person name="Russ L."/>
            <person name="Kartal B."/>
            <person name="Op den Camp H.J."/>
            <person name="Dutilh B.E."/>
            <person name="Jetten M.S."/>
        </authorList>
    </citation>
    <scope>NUCLEOTIDE SEQUENCE [LARGE SCALE GENOMIC DNA]</scope>
    <source>
        <strain evidence="1">RU1</strain>
    </source>
</reference>
<name>A0A0B0EJK9_9BACT</name>
<evidence type="ECO:0000313" key="1">
    <source>
        <dbReference type="EMBL" id="KHE91303.1"/>
    </source>
</evidence>
<comment type="caution">
    <text evidence="1">The sequence shown here is derived from an EMBL/GenBank/DDBJ whole genome shotgun (WGS) entry which is preliminary data.</text>
</comment>
<dbReference type="Proteomes" id="UP000030652">
    <property type="component" value="Unassembled WGS sequence"/>
</dbReference>
<dbReference type="AlphaFoldDB" id="A0A0B0EJK9"/>
<organism evidence="1 2">
    <name type="scientific">Candidatus Scalindua brodae</name>
    <dbReference type="NCBI Taxonomy" id="237368"/>
    <lineage>
        <taxon>Bacteria</taxon>
        <taxon>Pseudomonadati</taxon>
        <taxon>Planctomycetota</taxon>
        <taxon>Candidatus Brocadiia</taxon>
        <taxon>Candidatus Brocadiales</taxon>
        <taxon>Candidatus Scalinduaceae</taxon>
        <taxon>Candidatus Scalindua</taxon>
    </lineage>
</organism>
<sequence>MSNDIPDDCMDPAYLKKAYKTFRKRLRLTRLDAESTLGSSALSGGRKSGIVAIRPPNNFPQEVWDKLVETGKLRTEGMGLYELVEDLDPPGKKGSNEIYDK</sequence>
<gene>
    <name evidence="1" type="ORF">SCABRO_02983</name>
</gene>
<proteinExistence type="predicted"/>
<dbReference type="eggNOG" id="ENOG50331K1">
    <property type="taxonomic scope" value="Bacteria"/>
</dbReference>